<keyword evidence="7" id="KW-1185">Reference proteome</keyword>
<dbReference type="STRING" id="6669.E9H912"/>
<evidence type="ECO:0000256" key="1">
    <source>
        <dbReference type="ARBA" id="ARBA00022741"/>
    </source>
</evidence>
<dbReference type="HOGENOM" id="CLU_1363422_0_0_1"/>
<dbReference type="SUPFAM" id="SSF75553">
    <property type="entry name" value="Smc hinge domain"/>
    <property type="match status" value="1"/>
</dbReference>
<proteinExistence type="predicted"/>
<evidence type="ECO:0000256" key="2">
    <source>
        <dbReference type="ARBA" id="ARBA00022840"/>
    </source>
</evidence>
<name>E9H912_DAPPU</name>
<dbReference type="PANTHER" id="PTHR18937:SF172">
    <property type="entry name" value="STRUCTURAL MAINTENANCE OF CHROMOSOMES PROTEIN"/>
    <property type="match status" value="1"/>
</dbReference>
<sequence length="207" mass="23320">AQSELDTTAQKRKKKNVLDSMKEQLEKASQNYTELHRNLQELESNNPKWAKSLSEKQTELQKVTNEDKTKSEELRNIRIRLEQSRSTFSANTSRGRILDGLMEQKRKGTLPGIYGRLGDLGAIDEKFDGAVSTACGPLDNIVVDTVDTAQKCIAYLKNGNLGRARASFIALEKMVGTNFYLAGNCRQFNFAVHFSLQLHLNDVHVIF</sequence>
<dbReference type="EMBL" id="GL732607">
    <property type="protein sequence ID" value="EFX71706.1"/>
    <property type="molecule type" value="Genomic_DNA"/>
</dbReference>
<dbReference type="OrthoDB" id="5575062at2759"/>
<evidence type="ECO:0000313" key="7">
    <source>
        <dbReference type="Proteomes" id="UP000000305"/>
    </source>
</evidence>
<dbReference type="Proteomes" id="UP000000305">
    <property type="component" value="Unassembled WGS sequence"/>
</dbReference>
<dbReference type="InterPro" id="IPR010935">
    <property type="entry name" value="SMC_hinge"/>
</dbReference>
<dbReference type="GO" id="GO:0005694">
    <property type="term" value="C:chromosome"/>
    <property type="evidence" value="ECO:0007669"/>
    <property type="project" value="InterPro"/>
</dbReference>
<feature type="non-terminal residue" evidence="6">
    <location>
        <position position="1"/>
    </location>
</feature>
<dbReference type="eggNOG" id="KOG0996">
    <property type="taxonomic scope" value="Eukaryota"/>
</dbReference>
<dbReference type="InParanoid" id="E9H912"/>
<dbReference type="InterPro" id="IPR036277">
    <property type="entry name" value="SMC_hinge_sf"/>
</dbReference>
<dbReference type="GO" id="GO:0005524">
    <property type="term" value="F:ATP binding"/>
    <property type="evidence" value="ECO:0007669"/>
    <property type="project" value="UniProtKB-KW"/>
</dbReference>
<dbReference type="Pfam" id="PF06470">
    <property type="entry name" value="SMC_hinge"/>
    <property type="match status" value="1"/>
</dbReference>
<dbReference type="GO" id="GO:0030261">
    <property type="term" value="P:chromosome condensation"/>
    <property type="evidence" value="ECO:0007669"/>
    <property type="project" value="UniProtKB-KW"/>
</dbReference>
<evidence type="ECO:0000259" key="5">
    <source>
        <dbReference type="SMART" id="SM00968"/>
    </source>
</evidence>
<organism evidence="6 7">
    <name type="scientific">Daphnia pulex</name>
    <name type="common">Water flea</name>
    <dbReference type="NCBI Taxonomy" id="6669"/>
    <lineage>
        <taxon>Eukaryota</taxon>
        <taxon>Metazoa</taxon>
        <taxon>Ecdysozoa</taxon>
        <taxon>Arthropoda</taxon>
        <taxon>Crustacea</taxon>
        <taxon>Branchiopoda</taxon>
        <taxon>Diplostraca</taxon>
        <taxon>Cladocera</taxon>
        <taxon>Anomopoda</taxon>
        <taxon>Daphniidae</taxon>
        <taxon>Daphnia</taxon>
    </lineage>
</organism>
<protein>
    <recommendedName>
        <fullName evidence="5">SMC hinge domain-containing protein</fullName>
    </recommendedName>
</protein>
<keyword evidence="4" id="KW-0175">Coiled coil</keyword>
<evidence type="ECO:0000256" key="4">
    <source>
        <dbReference type="SAM" id="Coils"/>
    </source>
</evidence>
<dbReference type="SMART" id="SM00968">
    <property type="entry name" value="SMC_hinge"/>
    <property type="match status" value="1"/>
</dbReference>
<dbReference type="AlphaFoldDB" id="E9H912"/>
<keyword evidence="1" id="KW-0547">Nucleotide-binding</keyword>
<evidence type="ECO:0000313" key="6">
    <source>
        <dbReference type="EMBL" id="EFX71706.1"/>
    </source>
</evidence>
<accession>E9H912</accession>
<keyword evidence="3" id="KW-0539">Nucleus</keyword>
<feature type="domain" description="SMC hinge" evidence="5">
    <location>
        <begin position="111"/>
        <end position="195"/>
    </location>
</feature>
<keyword evidence="2" id="KW-0067">ATP-binding</keyword>
<dbReference type="Gene3D" id="1.20.1060.20">
    <property type="match status" value="1"/>
</dbReference>
<dbReference type="PANTHER" id="PTHR18937">
    <property type="entry name" value="STRUCTURAL MAINTENANCE OF CHROMOSOMES SMC FAMILY MEMBER"/>
    <property type="match status" value="1"/>
</dbReference>
<gene>
    <name evidence="6" type="ORF">DAPPUDRAFT_59845</name>
</gene>
<dbReference type="KEGG" id="dpx:DAPPUDRAFT_59845"/>
<reference evidence="6 7" key="1">
    <citation type="journal article" date="2011" name="Science">
        <title>The ecoresponsive genome of Daphnia pulex.</title>
        <authorList>
            <person name="Colbourne J.K."/>
            <person name="Pfrender M.E."/>
            <person name="Gilbert D."/>
            <person name="Thomas W.K."/>
            <person name="Tucker A."/>
            <person name="Oakley T.H."/>
            <person name="Tokishita S."/>
            <person name="Aerts A."/>
            <person name="Arnold G.J."/>
            <person name="Basu M.K."/>
            <person name="Bauer D.J."/>
            <person name="Caceres C.E."/>
            <person name="Carmel L."/>
            <person name="Casola C."/>
            <person name="Choi J.H."/>
            <person name="Detter J.C."/>
            <person name="Dong Q."/>
            <person name="Dusheyko S."/>
            <person name="Eads B.D."/>
            <person name="Frohlich T."/>
            <person name="Geiler-Samerotte K.A."/>
            <person name="Gerlach D."/>
            <person name="Hatcher P."/>
            <person name="Jogdeo S."/>
            <person name="Krijgsveld J."/>
            <person name="Kriventseva E.V."/>
            <person name="Kultz D."/>
            <person name="Laforsch C."/>
            <person name="Lindquist E."/>
            <person name="Lopez J."/>
            <person name="Manak J.R."/>
            <person name="Muller J."/>
            <person name="Pangilinan J."/>
            <person name="Patwardhan R.P."/>
            <person name="Pitluck S."/>
            <person name="Pritham E.J."/>
            <person name="Rechtsteiner A."/>
            <person name="Rho M."/>
            <person name="Rogozin I.B."/>
            <person name="Sakarya O."/>
            <person name="Salamov A."/>
            <person name="Schaack S."/>
            <person name="Shapiro H."/>
            <person name="Shiga Y."/>
            <person name="Skalitzky C."/>
            <person name="Smith Z."/>
            <person name="Souvorov A."/>
            <person name="Sung W."/>
            <person name="Tang Z."/>
            <person name="Tsuchiya D."/>
            <person name="Tu H."/>
            <person name="Vos H."/>
            <person name="Wang M."/>
            <person name="Wolf Y.I."/>
            <person name="Yamagata H."/>
            <person name="Yamada T."/>
            <person name="Ye Y."/>
            <person name="Shaw J.R."/>
            <person name="Andrews J."/>
            <person name="Crease T.J."/>
            <person name="Tang H."/>
            <person name="Lucas S.M."/>
            <person name="Robertson H.M."/>
            <person name="Bork P."/>
            <person name="Koonin E.V."/>
            <person name="Zdobnov E.M."/>
            <person name="Grigoriev I.V."/>
            <person name="Lynch M."/>
            <person name="Boore J.L."/>
        </authorList>
    </citation>
    <scope>NUCLEOTIDE SEQUENCE [LARGE SCALE GENOMIC DNA]</scope>
</reference>
<evidence type="ECO:0000256" key="3">
    <source>
        <dbReference type="ARBA" id="ARBA00023242"/>
    </source>
</evidence>
<feature type="coiled-coil region" evidence="4">
    <location>
        <begin position="11"/>
        <end position="45"/>
    </location>
</feature>